<dbReference type="CDD" id="cd01392">
    <property type="entry name" value="HTH_LacI"/>
    <property type="match status" value="1"/>
</dbReference>
<dbReference type="SUPFAM" id="SSF53822">
    <property type="entry name" value="Periplasmic binding protein-like I"/>
    <property type="match status" value="1"/>
</dbReference>
<evidence type="ECO:0000256" key="3">
    <source>
        <dbReference type="ARBA" id="ARBA00023163"/>
    </source>
</evidence>
<dbReference type="PROSITE" id="PS50932">
    <property type="entry name" value="HTH_LACI_2"/>
    <property type="match status" value="1"/>
</dbReference>
<organism evidence="5 6">
    <name type="scientific">Dactylosporangium sucinum</name>
    <dbReference type="NCBI Taxonomy" id="1424081"/>
    <lineage>
        <taxon>Bacteria</taxon>
        <taxon>Bacillati</taxon>
        <taxon>Actinomycetota</taxon>
        <taxon>Actinomycetes</taxon>
        <taxon>Micromonosporales</taxon>
        <taxon>Micromonosporaceae</taxon>
        <taxon>Dactylosporangium</taxon>
    </lineage>
</organism>
<sequence>MVARVTLQTIADKVGVSRMTVSNAFSRPDQLSPTLRDKILAVADELGYVGPDPAARALAKGTTGAVGVLLTESLRDAFTDEIATAFLGAIAEELTPTGLGLTLLTATTSGDLIPARDVAMDGALVYSCDPESTAVDWLLRRKIPVVFVDQVPADGIPAVNVDDRTGARAAAQHLVDLGHRHLGIVTSGVRGDHGRIADEESMIDGYVANQRIAGWLDALRPAGIEPTIVRLPHGRPENGYDGGRMLLAPPVPDPSQDGATPPTGPRPTAVLCFSDALASGVVQAAQDLGLRVPEDVSVVGFDDSPLAARLRPPLTTVRQDVLAKGHAAAAALTRAIASFRTDTPADPAHLRLPATLVVRASTAPPPA</sequence>
<feature type="domain" description="HTH lacI-type" evidence="4">
    <location>
        <begin position="5"/>
        <end position="60"/>
    </location>
</feature>
<dbReference type="PANTHER" id="PTHR30146">
    <property type="entry name" value="LACI-RELATED TRANSCRIPTIONAL REPRESSOR"/>
    <property type="match status" value="1"/>
</dbReference>
<keyword evidence="6" id="KW-1185">Reference proteome</keyword>
<evidence type="ECO:0000256" key="1">
    <source>
        <dbReference type="ARBA" id="ARBA00023015"/>
    </source>
</evidence>
<dbReference type="Pfam" id="PF13377">
    <property type="entry name" value="Peripla_BP_3"/>
    <property type="match status" value="1"/>
</dbReference>
<dbReference type="EMBL" id="BMPI01000005">
    <property type="protein sequence ID" value="GGM14408.1"/>
    <property type="molecule type" value="Genomic_DNA"/>
</dbReference>
<name>A0A917WM45_9ACTN</name>
<dbReference type="Pfam" id="PF00356">
    <property type="entry name" value="LacI"/>
    <property type="match status" value="1"/>
</dbReference>
<dbReference type="GO" id="GO:0003700">
    <property type="term" value="F:DNA-binding transcription factor activity"/>
    <property type="evidence" value="ECO:0007669"/>
    <property type="project" value="TreeGrafter"/>
</dbReference>
<dbReference type="InterPro" id="IPR000843">
    <property type="entry name" value="HTH_LacI"/>
</dbReference>
<dbReference type="PANTHER" id="PTHR30146:SF138">
    <property type="entry name" value="TRANSCRIPTIONAL REGULATORY PROTEIN"/>
    <property type="match status" value="1"/>
</dbReference>
<evidence type="ECO:0000313" key="5">
    <source>
        <dbReference type="EMBL" id="GGM14408.1"/>
    </source>
</evidence>
<evidence type="ECO:0000259" key="4">
    <source>
        <dbReference type="PROSITE" id="PS50932"/>
    </source>
</evidence>
<proteinExistence type="predicted"/>
<evidence type="ECO:0000256" key="2">
    <source>
        <dbReference type="ARBA" id="ARBA00023125"/>
    </source>
</evidence>
<protein>
    <submittedName>
        <fullName evidence="5">Transcriptional regulator</fullName>
    </submittedName>
</protein>
<reference evidence="5" key="1">
    <citation type="journal article" date="2014" name="Int. J. Syst. Evol. Microbiol.">
        <title>Complete genome sequence of Corynebacterium casei LMG S-19264T (=DSM 44701T), isolated from a smear-ripened cheese.</title>
        <authorList>
            <consortium name="US DOE Joint Genome Institute (JGI-PGF)"/>
            <person name="Walter F."/>
            <person name="Albersmeier A."/>
            <person name="Kalinowski J."/>
            <person name="Ruckert C."/>
        </authorList>
    </citation>
    <scope>NUCLEOTIDE SEQUENCE</scope>
    <source>
        <strain evidence="5">JCM 19831</strain>
    </source>
</reference>
<keyword evidence="2" id="KW-0238">DNA-binding</keyword>
<dbReference type="SUPFAM" id="SSF47413">
    <property type="entry name" value="lambda repressor-like DNA-binding domains"/>
    <property type="match status" value="1"/>
</dbReference>
<dbReference type="CDD" id="cd06279">
    <property type="entry name" value="PBP1_LacI-like"/>
    <property type="match status" value="1"/>
</dbReference>
<dbReference type="GO" id="GO:0000976">
    <property type="term" value="F:transcription cis-regulatory region binding"/>
    <property type="evidence" value="ECO:0007669"/>
    <property type="project" value="TreeGrafter"/>
</dbReference>
<dbReference type="Gene3D" id="3.40.50.2300">
    <property type="match status" value="2"/>
</dbReference>
<dbReference type="Proteomes" id="UP000642070">
    <property type="component" value="Unassembled WGS sequence"/>
</dbReference>
<dbReference type="SMART" id="SM00354">
    <property type="entry name" value="HTH_LACI"/>
    <property type="match status" value="1"/>
</dbReference>
<dbReference type="InterPro" id="IPR010982">
    <property type="entry name" value="Lambda_DNA-bd_dom_sf"/>
</dbReference>
<keyword evidence="1" id="KW-0805">Transcription regulation</keyword>
<gene>
    <name evidence="5" type="ORF">GCM10007977_014380</name>
</gene>
<reference evidence="5" key="2">
    <citation type="submission" date="2020-09" db="EMBL/GenBank/DDBJ databases">
        <authorList>
            <person name="Sun Q."/>
            <person name="Ohkuma M."/>
        </authorList>
    </citation>
    <scope>NUCLEOTIDE SEQUENCE</scope>
    <source>
        <strain evidence="5">JCM 19831</strain>
    </source>
</reference>
<accession>A0A917WM45</accession>
<dbReference type="AlphaFoldDB" id="A0A917WM45"/>
<dbReference type="InterPro" id="IPR046335">
    <property type="entry name" value="LacI/GalR-like_sensor"/>
</dbReference>
<keyword evidence="3" id="KW-0804">Transcription</keyword>
<dbReference type="Gene3D" id="1.10.260.40">
    <property type="entry name" value="lambda repressor-like DNA-binding domains"/>
    <property type="match status" value="1"/>
</dbReference>
<comment type="caution">
    <text evidence="5">The sequence shown here is derived from an EMBL/GenBank/DDBJ whole genome shotgun (WGS) entry which is preliminary data.</text>
</comment>
<dbReference type="InterPro" id="IPR028082">
    <property type="entry name" value="Peripla_BP_I"/>
</dbReference>
<evidence type="ECO:0000313" key="6">
    <source>
        <dbReference type="Proteomes" id="UP000642070"/>
    </source>
</evidence>